<feature type="chain" id="PRO_5005516244" evidence="6">
    <location>
        <begin position="19"/>
        <end position="101"/>
    </location>
</feature>
<evidence type="ECO:0000256" key="6">
    <source>
        <dbReference type="SAM" id="SignalP"/>
    </source>
</evidence>
<keyword evidence="4" id="KW-0325">Glycoprotein</keyword>
<evidence type="ECO:0000256" key="1">
    <source>
        <dbReference type="ARBA" id="ARBA00004613"/>
    </source>
</evidence>
<dbReference type="AlphaFoldDB" id="A0A0K8R557"/>
<name>A0A0K8R557_IXORI</name>
<evidence type="ECO:0000256" key="3">
    <source>
        <dbReference type="ARBA" id="ARBA00022729"/>
    </source>
</evidence>
<keyword evidence="2" id="KW-0964">Secreted</keyword>
<dbReference type="InterPro" id="IPR021971">
    <property type="entry name" value="Salp15"/>
</dbReference>
<comment type="subcellular location">
    <subcellularLocation>
        <location evidence="1">Secreted</location>
    </subcellularLocation>
</comment>
<proteinExistence type="evidence at transcript level"/>
<dbReference type="GO" id="GO:0005576">
    <property type="term" value="C:extracellular region"/>
    <property type="evidence" value="ECO:0007669"/>
    <property type="project" value="UniProtKB-SubCell"/>
</dbReference>
<evidence type="ECO:0000256" key="5">
    <source>
        <dbReference type="ARBA" id="ARBA00034321"/>
    </source>
</evidence>
<keyword evidence="3 6" id="KW-0732">Signal</keyword>
<evidence type="ECO:0000256" key="4">
    <source>
        <dbReference type="ARBA" id="ARBA00023180"/>
    </source>
</evidence>
<comment type="similarity">
    <text evidence="5">Belongs to the salp15 family.</text>
</comment>
<protein>
    <submittedName>
        <fullName evidence="7">Putative ixostatin</fullName>
    </submittedName>
</protein>
<dbReference type="Pfam" id="PF12115">
    <property type="entry name" value="Salp15"/>
    <property type="match status" value="1"/>
</dbReference>
<sequence>MMLTLSVVLLATFDYIHATYCSAALASYMNKKCTGLSLKFVKLSDCKFTCEGKNSIDQPQITQLNLADGMPCGSCKQCCHGICTPVQFSSQDPPTPIACAE</sequence>
<reference evidence="7" key="1">
    <citation type="submission" date="2012-12" db="EMBL/GenBank/DDBJ databases">
        <title>Identification and characterization of a phenylalanine ammonia-lyase gene family in Isatis indigotica Fort.</title>
        <authorList>
            <person name="Liu Q."/>
            <person name="Chen J."/>
            <person name="Zhou X."/>
            <person name="Di P."/>
            <person name="Xiao Y."/>
            <person name="Xuan H."/>
            <person name="Zhang L."/>
            <person name="Chen W."/>
        </authorList>
    </citation>
    <scope>NUCLEOTIDE SEQUENCE</scope>
    <source>
        <tissue evidence="7">Salivary gland</tissue>
    </source>
</reference>
<evidence type="ECO:0000256" key="2">
    <source>
        <dbReference type="ARBA" id="ARBA00022525"/>
    </source>
</evidence>
<evidence type="ECO:0000313" key="7">
    <source>
        <dbReference type="EMBL" id="JAA66171.1"/>
    </source>
</evidence>
<dbReference type="EMBL" id="GADI01007637">
    <property type="protein sequence ID" value="JAA66171.1"/>
    <property type="molecule type" value="mRNA"/>
</dbReference>
<accession>A0A0K8R557</accession>
<organism evidence="7">
    <name type="scientific">Ixodes ricinus</name>
    <name type="common">Common tick</name>
    <name type="synonym">Acarus ricinus</name>
    <dbReference type="NCBI Taxonomy" id="34613"/>
    <lineage>
        <taxon>Eukaryota</taxon>
        <taxon>Metazoa</taxon>
        <taxon>Ecdysozoa</taxon>
        <taxon>Arthropoda</taxon>
        <taxon>Chelicerata</taxon>
        <taxon>Arachnida</taxon>
        <taxon>Acari</taxon>
        <taxon>Parasitiformes</taxon>
        <taxon>Ixodida</taxon>
        <taxon>Ixodoidea</taxon>
        <taxon>Ixodidae</taxon>
        <taxon>Ixodinae</taxon>
        <taxon>Ixodes</taxon>
    </lineage>
</organism>
<feature type="signal peptide" evidence="6">
    <location>
        <begin position="1"/>
        <end position="18"/>
    </location>
</feature>